<sequence>MNVGSSLEKIEYIDGADSISLPSQQNPDNFVCQGANRLQNLHELFKKHEKTGFDEMDVSHLILAINDLSFISDLTTNFNERAETILRERIASNPQPVTFIEFSDLIINRRISYDIAQLINFNEHHNFLHNLPDPKRESTNYLRNCFLFLVGYALLLTLTYEIDNATSFTILRPTLQLNRKQFNPLTFFTYFLVHQDRLSLYSNIFYFATVFTTIIYFFMVPVKVMVLIIVSSNLYGAIIHLLDTQDLSSSSNSAVGLSALFCCLICSFKQPFLEKSVVVILCLLMLIPIGSQLTFTNFGALLGGVFSSMTIIKNDMIFKRQLFNPPNGINYL</sequence>
<evidence type="ECO:0000313" key="1">
    <source>
        <dbReference type="Proteomes" id="UP000095286"/>
    </source>
</evidence>
<evidence type="ECO:0000313" key="2">
    <source>
        <dbReference type="WBParaSite" id="RSKR_0001016250.1"/>
    </source>
</evidence>
<name>A0AC35UCJ8_9BILA</name>
<protein>
    <submittedName>
        <fullName evidence="2">Rhomboid domain-containing protein</fullName>
    </submittedName>
</protein>
<dbReference type="Proteomes" id="UP000095286">
    <property type="component" value="Unplaced"/>
</dbReference>
<proteinExistence type="predicted"/>
<reference evidence="2" key="1">
    <citation type="submission" date="2016-11" db="UniProtKB">
        <authorList>
            <consortium name="WormBaseParasite"/>
        </authorList>
    </citation>
    <scope>IDENTIFICATION</scope>
    <source>
        <strain evidence="2">KR3021</strain>
    </source>
</reference>
<organism evidence="1 2">
    <name type="scientific">Rhabditophanes sp. KR3021</name>
    <dbReference type="NCBI Taxonomy" id="114890"/>
    <lineage>
        <taxon>Eukaryota</taxon>
        <taxon>Metazoa</taxon>
        <taxon>Ecdysozoa</taxon>
        <taxon>Nematoda</taxon>
        <taxon>Chromadorea</taxon>
        <taxon>Rhabditida</taxon>
        <taxon>Tylenchina</taxon>
        <taxon>Panagrolaimomorpha</taxon>
        <taxon>Strongyloidoidea</taxon>
        <taxon>Alloionematidae</taxon>
        <taxon>Rhabditophanes</taxon>
    </lineage>
</organism>
<accession>A0AC35UCJ8</accession>
<dbReference type="WBParaSite" id="RSKR_0001016250.1">
    <property type="protein sequence ID" value="RSKR_0001016250.1"/>
    <property type="gene ID" value="RSKR_0001016250"/>
</dbReference>